<evidence type="ECO:0000313" key="3">
    <source>
        <dbReference type="EMBL" id="QQP90165.1"/>
    </source>
</evidence>
<dbReference type="Proteomes" id="UP000595197">
    <property type="component" value="Chromosome"/>
</dbReference>
<sequence length="245" mass="26444">MPTTIHATANSAALSAALSAAPVPVITLTPRQEAFCQAMVANVGGAEAARRAGYSPKGAKQRSAYLMSQPEIRIRIDQLRASRSSGIQADLEEAAETVKAIISEAMEKKSLSLAFRAVELRLKLRGVIQDRRIPHHFIAQAPHPDADLERLDFDPAEDDDHRRDGRRDLPEAVAPALPPSSAPKPGMKPKLVTRHSDPRAGQGRRFGDTLAAATSHAALMPVSLLLQPKSAFPAERPSSDRHDRA</sequence>
<feature type="region of interest" description="Disordered" evidence="1">
    <location>
        <begin position="146"/>
        <end position="209"/>
    </location>
</feature>
<feature type="chain" id="PRO_5047348755" evidence="2">
    <location>
        <begin position="21"/>
        <end position="245"/>
    </location>
</feature>
<protein>
    <submittedName>
        <fullName evidence="3">Terminase small subunit</fullName>
    </submittedName>
</protein>
<keyword evidence="2" id="KW-0732">Signal</keyword>
<dbReference type="InterPro" id="IPR038713">
    <property type="entry name" value="Terminase_Gp1_N_sf"/>
</dbReference>
<proteinExistence type="predicted"/>
<feature type="compositionally biased region" description="Basic and acidic residues" evidence="1">
    <location>
        <begin position="146"/>
        <end position="170"/>
    </location>
</feature>
<accession>A0ABX7B976</accession>
<dbReference type="RefSeq" id="WP_201077093.1">
    <property type="nucleotide sequence ID" value="NZ_CP067420.1"/>
</dbReference>
<dbReference type="InterPro" id="IPR005335">
    <property type="entry name" value="Terminase_ssu"/>
</dbReference>
<name>A0ABX7B976_9PROT</name>
<gene>
    <name evidence="3" type="ORF">IGS68_02525</name>
</gene>
<organism evidence="3 4">
    <name type="scientific">Skermanella cutis</name>
    <dbReference type="NCBI Taxonomy" id="2775420"/>
    <lineage>
        <taxon>Bacteria</taxon>
        <taxon>Pseudomonadati</taxon>
        <taxon>Pseudomonadota</taxon>
        <taxon>Alphaproteobacteria</taxon>
        <taxon>Rhodospirillales</taxon>
        <taxon>Azospirillaceae</taxon>
        <taxon>Skermanella</taxon>
    </lineage>
</organism>
<feature type="signal peptide" evidence="2">
    <location>
        <begin position="1"/>
        <end position="20"/>
    </location>
</feature>
<reference evidence="3" key="1">
    <citation type="submission" date="2021-02" db="EMBL/GenBank/DDBJ databases">
        <title>Skermanella TT6 skin isolate.</title>
        <authorList>
            <person name="Lee K."/>
            <person name="Ganzorig M."/>
        </authorList>
    </citation>
    <scope>NUCLEOTIDE SEQUENCE</scope>
    <source>
        <strain evidence="3">TT6</strain>
    </source>
</reference>
<evidence type="ECO:0000256" key="1">
    <source>
        <dbReference type="SAM" id="MobiDB-lite"/>
    </source>
</evidence>
<evidence type="ECO:0000313" key="4">
    <source>
        <dbReference type="Proteomes" id="UP000595197"/>
    </source>
</evidence>
<dbReference type="Gene3D" id="1.10.10.1400">
    <property type="entry name" value="Terminase, small subunit, N-terminal DNA-binding domain, HTH motif"/>
    <property type="match status" value="1"/>
</dbReference>
<keyword evidence="4" id="KW-1185">Reference proteome</keyword>
<feature type="region of interest" description="Disordered" evidence="1">
    <location>
        <begin position="226"/>
        <end position="245"/>
    </location>
</feature>
<dbReference type="EMBL" id="CP067420">
    <property type="protein sequence ID" value="QQP90165.1"/>
    <property type="molecule type" value="Genomic_DNA"/>
</dbReference>
<evidence type="ECO:0000256" key="2">
    <source>
        <dbReference type="SAM" id="SignalP"/>
    </source>
</evidence>
<dbReference type="Pfam" id="PF03592">
    <property type="entry name" value="Terminase_2"/>
    <property type="match status" value="1"/>
</dbReference>